<evidence type="ECO:0000256" key="2">
    <source>
        <dbReference type="ARBA" id="ARBA00022801"/>
    </source>
</evidence>
<evidence type="ECO:0000256" key="3">
    <source>
        <dbReference type="ARBA" id="ARBA00022839"/>
    </source>
</evidence>
<dbReference type="InterPro" id="IPR012337">
    <property type="entry name" value="RNaseH-like_sf"/>
</dbReference>
<reference evidence="5 6" key="1">
    <citation type="submission" date="2019-07" db="EMBL/GenBank/DDBJ databases">
        <title>Cryptosporangium phraense sp. nov., isolated from plant litter.</title>
        <authorList>
            <person name="Suriyachadkun C."/>
        </authorList>
    </citation>
    <scope>NUCLEOTIDE SEQUENCE [LARGE SCALE GENOMIC DNA]</scope>
    <source>
        <strain evidence="5 6">A-T 5661</strain>
    </source>
</reference>
<dbReference type="GO" id="GO:0008408">
    <property type="term" value="F:3'-5' exonuclease activity"/>
    <property type="evidence" value="ECO:0007669"/>
    <property type="project" value="TreeGrafter"/>
</dbReference>
<proteinExistence type="predicted"/>
<dbReference type="PANTHER" id="PTHR30231:SF4">
    <property type="entry name" value="PROTEIN NEN2"/>
    <property type="match status" value="1"/>
</dbReference>
<dbReference type="AlphaFoldDB" id="A0A545ANP9"/>
<dbReference type="Pfam" id="PF00929">
    <property type="entry name" value="RNase_T"/>
    <property type="match status" value="1"/>
</dbReference>
<dbReference type="OrthoDB" id="3389437at2"/>
<protein>
    <submittedName>
        <fullName evidence="5">3'-5' exonuclease</fullName>
    </submittedName>
</protein>
<name>A0A545ANP9_9ACTN</name>
<accession>A0A545ANP9</accession>
<dbReference type="CDD" id="cd06127">
    <property type="entry name" value="DEDDh"/>
    <property type="match status" value="1"/>
</dbReference>
<evidence type="ECO:0000259" key="4">
    <source>
        <dbReference type="SMART" id="SM00479"/>
    </source>
</evidence>
<evidence type="ECO:0000313" key="6">
    <source>
        <dbReference type="Proteomes" id="UP000317982"/>
    </source>
</evidence>
<dbReference type="GO" id="GO:0003676">
    <property type="term" value="F:nucleic acid binding"/>
    <property type="evidence" value="ECO:0007669"/>
    <property type="project" value="InterPro"/>
</dbReference>
<gene>
    <name evidence="5" type="ORF">FL583_22315</name>
</gene>
<keyword evidence="2" id="KW-0378">Hydrolase</keyword>
<evidence type="ECO:0000256" key="1">
    <source>
        <dbReference type="ARBA" id="ARBA00022722"/>
    </source>
</evidence>
<dbReference type="InterPro" id="IPR036397">
    <property type="entry name" value="RNaseH_sf"/>
</dbReference>
<comment type="caution">
    <text evidence="5">The sequence shown here is derived from an EMBL/GenBank/DDBJ whole genome shotgun (WGS) entry which is preliminary data.</text>
</comment>
<dbReference type="Proteomes" id="UP000317982">
    <property type="component" value="Unassembled WGS sequence"/>
</dbReference>
<dbReference type="InParanoid" id="A0A545ANP9"/>
<dbReference type="EMBL" id="VIRS01000016">
    <property type="protein sequence ID" value="TQS42900.1"/>
    <property type="molecule type" value="Genomic_DNA"/>
</dbReference>
<dbReference type="PANTHER" id="PTHR30231">
    <property type="entry name" value="DNA POLYMERASE III SUBUNIT EPSILON"/>
    <property type="match status" value="1"/>
</dbReference>
<dbReference type="Gene3D" id="3.30.420.10">
    <property type="entry name" value="Ribonuclease H-like superfamily/Ribonuclease H"/>
    <property type="match status" value="1"/>
</dbReference>
<dbReference type="SMART" id="SM00479">
    <property type="entry name" value="EXOIII"/>
    <property type="match status" value="1"/>
</dbReference>
<dbReference type="InterPro" id="IPR013520">
    <property type="entry name" value="Ribonucl_H"/>
</dbReference>
<organism evidence="5 6">
    <name type="scientific">Cryptosporangium phraense</name>
    <dbReference type="NCBI Taxonomy" id="2593070"/>
    <lineage>
        <taxon>Bacteria</taxon>
        <taxon>Bacillati</taxon>
        <taxon>Actinomycetota</taxon>
        <taxon>Actinomycetes</taxon>
        <taxon>Cryptosporangiales</taxon>
        <taxon>Cryptosporangiaceae</taxon>
        <taxon>Cryptosporangium</taxon>
    </lineage>
</organism>
<keyword evidence="6" id="KW-1185">Reference proteome</keyword>
<sequence length="225" mass="24166">MGGLTEDPAFLARTFVVIDFEATTPTGRPAQPIEVAALALRYEQGAWQPVGRSTSLIRPPTFAGLTPADTAQTGITAEQLAHAPSPAEALGALDRRFTGSGRYLLVAQHAATEAGIIYNQREHCPALARVDLLDTIPLAKHVVPGLPTYQLDMLLAHYSITRPPDRHRAYADVDVTAQVFFRLVEAADEDGSITDLAGLVKIAGRTAKCNVPVQAELFDVDARTD</sequence>
<keyword evidence="3 5" id="KW-0269">Exonuclease</keyword>
<evidence type="ECO:0000313" key="5">
    <source>
        <dbReference type="EMBL" id="TQS42900.1"/>
    </source>
</evidence>
<keyword evidence="1" id="KW-0540">Nuclease</keyword>
<feature type="domain" description="Exonuclease" evidence="4">
    <location>
        <begin position="14"/>
        <end position="189"/>
    </location>
</feature>
<dbReference type="SUPFAM" id="SSF53098">
    <property type="entry name" value="Ribonuclease H-like"/>
    <property type="match status" value="1"/>
</dbReference>